<feature type="domain" description="START-like" evidence="1">
    <location>
        <begin position="2"/>
        <end position="124"/>
    </location>
</feature>
<dbReference type="InterPro" id="IPR023393">
    <property type="entry name" value="START-like_dom_sf"/>
</dbReference>
<evidence type="ECO:0000259" key="1">
    <source>
        <dbReference type="Pfam" id="PF19569"/>
    </source>
</evidence>
<comment type="caution">
    <text evidence="2">The sequence shown here is derived from an EMBL/GenBank/DDBJ whole genome shotgun (WGS) entry which is preliminary data.</text>
</comment>
<gene>
    <name evidence="2" type="ORF">PJIAN_3306</name>
</gene>
<dbReference type="RefSeq" id="WP_068703785.1">
    <property type="nucleotide sequence ID" value="NZ_BDCR01000003.1"/>
</dbReference>
<sequence length="127" mass="14670">MTKEKFQIEYVFQNISFNVLWNSISTPMGLADWFADKVDVDGRLYTFAWGDHGQQAELVLLHGGSFIRFHWIDDENEKTYFELKVSVDELTSAVALVITDFAEPDEKHDAILLWNKQIEDLKRSAGI</sequence>
<dbReference type="InterPro" id="IPR045736">
    <property type="entry name" value="START_2"/>
</dbReference>
<dbReference type="EMBL" id="BDCR01000003">
    <property type="protein sequence ID" value="GAT62994.1"/>
    <property type="molecule type" value="Genomic_DNA"/>
</dbReference>
<keyword evidence="3" id="KW-1185">Reference proteome</keyword>
<dbReference type="AlphaFoldDB" id="A0A161L7Y6"/>
<protein>
    <recommendedName>
        <fullName evidence="1">START-like domain-containing protein</fullName>
    </recommendedName>
</protein>
<dbReference type="OrthoDB" id="667567at2"/>
<reference evidence="3" key="2">
    <citation type="journal article" date="2017" name="Genome Announc.">
        <title>Draft genome sequence of Paludibacter jiangxiensis NM7(T), a propionate-producing fermentative bacterium.</title>
        <authorList>
            <person name="Qiu Y.-L."/>
            <person name="Tourlousse D.M."/>
            <person name="Matsuura N."/>
            <person name="Ohashi A."/>
            <person name="Sekiguchi Y."/>
        </authorList>
    </citation>
    <scope>NUCLEOTIDE SEQUENCE [LARGE SCALE GENOMIC DNA]</scope>
    <source>
        <strain evidence="3">NM7</strain>
    </source>
</reference>
<reference evidence="3" key="1">
    <citation type="submission" date="2016-04" db="EMBL/GenBank/DDBJ databases">
        <title>Draft genome sequence of Paludibacter jiangxiensis strain NM7.</title>
        <authorList>
            <person name="Qiu Y."/>
            <person name="Matsuura N."/>
            <person name="Ohashi A."/>
            <person name="Tourlousse M.D."/>
            <person name="Sekiguchi Y."/>
        </authorList>
    </citation>
    <scope>NUCLEOTIDE SEQUENCE [LARGE SCALE GENOMIC DNA]</scope>
    <source>
        <strain evidence="3">NM7</strain>
    </source>
</reference>
<dbReference type="Gene3D" id="3.30.530.20">
    <property type="match status" value="1"/>
</dbReference>
<organism evidence="2 3">
    <name type="scientific">Paludibacter jiangxiensis</name>
    <dbReference type="NCBI Taxonomy" id="681398"/>
    <lineage>
        <taxon>Bacteria</taxon>
        <taxon>Pseudomonadati</taxon>
        <taxon>Bacteroidota</taxon>
        <taxon>Bacteroidia</taxon>
        <taxon>Bacteroidales</taxon>
        <taxon>Paludibacteraceae</taxon>
        <taxon>Paludibacter</taxon>
    </lineage>
</organism>
<dbReference type="Pfam" id="PF19569">
    <property type="entry name" value="START_2"/>
    <property type="match status" value="1"/>
</dbReference>
<dbReference type="Proteomes" id="UP000076586">
    <property type="component" value="Unassembled WGS sequence"/>
</dbReference>
<name>A0A161L7Y6_9BACT</name>
<dbReference type="STRING" id="681398.PJIAN_3306"/>
<proteinExistence type="predicted"/>
<evidence type="ECO:0000313" key="3">
    <source>
        <dbReference type="Proteomes" id="UP000076586"/>
    </source>
</evidence>
<dbReference type="SUPFAM" id="SSF55961">
    <property type="entry name" value="Bet v1-like"/>
    <property type="match status" value="1"/>
</dbReference>
<evidence type="ECO:0000313" key="2">
    <source>
        <dbReference type="EMBL" id="GAT62994.1"/>
    </source>
</evidence>
<accession>A0A161L7Y6</accession>